<feature type="compositionally biased region" description="Low complexity" evidence="1">
    <location>
        <begin position="156"/>
        <end position="167"/>
    </location>
</feature>
<dbReference type="OrthoDB" id="5524914at2"/>
<accession>A0A2S9XZM7</accession>
<feature type="transmembrane region" description="Helical" evidence="2">
    <location>
        <begin position="21"/>
        <end position="45"/>
    </location>
</feature>
<dbReference type="RefSeq" id="WP_106392414.1">
    <property type="nucleotide sequence ID" value="NZ_PVNK01000146.1"/>
</dbReference>
<organism evidence="3 4">
    <name type="scientific">Enhygromyxa salina</name>
    <dbReference type="NCBI Taxonomy" id="215803"/>
    <lineage>
        <taxon>Bacteria</taxon>
        <taxon>Pseudomonadati</taxon>
        <taxon>Myxococcota</taxon>
        <taxon>Polyangia</taxon>
        <taxon>Nannocystales</taxon>
        <taxon>Nannocystaceae</taxon>
        <taxon>Enhygromyxa</taxon>
    </lineage>
</organism>
<feature type="region of interest" description="Disordered" evidence="1">
    <location>
        <begin position="89"/>
        <end position="202"/>
    </location>
</feature>
<comment type="caution">
    <text evidence="3">The sequence shown here is derived from an EMBL/GenBank/DDBJ whole genome shotgun (WGS) entry which is preliminary data.</text>
</comment>
<name>A0A2S9XZM7_9BACT</name>
<evidence type="ECO:0000313" key="3">
    <source>
        <dbReference type="EMBL" id="PRP98314.1"/>
    </source>
</evidence>
<sequence length="202" mass="21426">MSDHGHHDPGGHELDAVNTKLLFRLLFGLTGLTLLACIAVVQWFYSQRRELDNRHAVEGSFQLQQYQGKMAKDLEGLDQVAQDIAANPALLAAPPPPSGWIHPDDLVGGTADPAAPAEAPAQEQEVEPEPEPVADPAVEGEAPEGEDAEGEDAEAAEPAKPAKTPEPAAEEADKPQKPVAEEPGKPKPTEPEPKPEAEPDGE</sequence>
<keyword evidence="4" id="KW-1185">Reference proteome</keyword>
<dbReference type="EMBL" id="PVNK01000146">
    <property type="protein sequence ID" value="PRP98314.1"/>
    <property type="molecule type" value="Genomic_DNA"/>
</dbReference>
<reference evidence="3 4" key="1">
    <citation type="submission" date="2018-03" db="EMBL/GenBank/DDBJ databases">
        <title>Draft Genome Sequences of the Obligatory Marine Myxobacteria Enhygromyxa salina SWB005.</title>
        <authorList>
            <person name="Poehlein A."/>
            <person name="Moghaddam J.A."/>
            <person name="Harms H."/>
            <person name="Alanjari M."/>
            <person name="Koenig G.M."/>
            <person name="Daniel R."/>
            <person name="Schaeberle T.F."/>
        </authorList>
    </citation>
    <scope>NUCLEOTIDE SEQUENCE [LARGE SCALE GENOMIC DNA]</scope>
    <source>
        <strain evidence="3 4">SWB005</strain>
    </source>
</reference>
<keyword evidence="2" id="KW-0472">Membrane</keyword>
<feature type="compositionally biased region" description="Low complexity" evidence="1">
    <location>
        <begin position="111"/>
        <end position="123"/>
    </location>
</feature>
<dbReference type="AlphaFoldDB" id="A0A2S9XZM7"/>
<protein>
    <submittedName>
        <fullName evidence="3">Uncharacterized protein</fullName>
    </submittedName>
</protein>
<keyword evidence="2" id="KW-0812">Transmembrane</keyword>
<dbReference type="Proteomes" id="UP000237968">
    <property type="component" value="Unassembled WGS sequence"/>
</dbReference>
<feature type="compositionally biased region" description="Acidic residues" evidence="1">
    <location>
        <begin position="141"/>
        <end position="155"/>
    </location>
</feature>
<feature type="compositionally biased region" description="Basic and acidic residues" evidence="1">
    <location>
        <begin position="171"/>
        <end position="202"/>
    </location>
</feature>
<gene>
    <name evidence="3" type="ORF">ENSA5_30470</name>
</gene>
<evidence type="ECO:0000256" key="2">
    <source>
        <dbReference type="SAM" id="Phobius"/>
    </source>
</evidence>
<evidence type="ECO:0000313" key="4">
    <source>
        <dbReference type="Proteomes" id="UP000237968"/>
    </source>
</evidence>
<evidence type="ECO:0000256" key="1">
    <source>
        <dbReference type="SAM" id="MobiDB-lite"/>
    </source>
</evidence>
<proteinExistence type="predicted"/>
<keyword evidence="2" id="KW-1133">Transmembrane helix</keyword>